<keyword evidence="9" id="KW-0961">Cell wall biogenesis/degradation</keyword>
<feature type="transmembrane region" description="Helical" evidence="10">
    <location>
        <begin position="531"/>
        <end position="554"/>
    </location>
</feature>
<keyword evidence="12" id="KW-1185">Reference proteome</keyword>
<evidence type="ECO:0000256" key="7">
    <source>
        <dbReference type="ARBA" id="ARBA00022989"/>
    </source>
</evidence>
<dbReference type="Pfam" id="PF01644">
    <property type="entry name" value="Chitin_synth_1"/>
    <property type="match status" value="1"/>
</dbReference>
<dbReference type="HOGENOM" id="CLU_426790_0_0_6"/>
<dbReference type="GO" id="GO:0071555">
    <property type="term" value="P:cell wall organization"/>
    <property type="evidence" value="ECO:0007669"/>
    <property type="project" value="UniProtKB-KW"/>
</dbReference>
<protein>
    <recommendedName>
        <fullName evidence="2">chitin synthase</fullName>
        <ecNumber evidence="2">2.4.1.16</ecNumber>
    </recommendedName>
</protein>
<feature type="transmembrane region" description="Helical" evidence="10">
    <location>
        <begin position="500"/>
        <end position="519"/>
    </location>
</feature>
<dbReference type="PANTHER" id="PTHR22914">
    <property type="entry name" value="CHITIN SYNTHASE"/>
    <property type="match status" value="1"/>
</dbReference>
<dbReference type="GO" id="GO:0005886">
    <property type="term" value="C:plasma membrane"/>
    <property type="evidence" value="ECO:0007669"/>
    <property type="project" value="UniProtKB-SubCell"/>
</dbReference>
<organism evidence="11 12">
    <name type="scientific">Musicola paradisiaca (strain Ech703)</name>
    <name type="common">Dickeya paradisiaca</name>
    <name type="synonym">Dickeya dadantii</name>
    <dbReference type="NCBI Taxonomy" id="579405"/>
    <lineage>
        <taxon>Bacteria</taxon>
        <taxon>Pseudomonadati</taxon>
        <taxon>Pseudomonadota</taxon>
        <taxon>Gammaproteobacteria</taxon>
        <taxon>Enterobacterales</taxon>
        <taxon>Pectobacteriaceae</taxon>
        <taxon>Musicola</taxon>
    </lineage>
</organism>
<evidence type="ECO:0000256" key="2">
    <source>
        <dbReference type="ARBA" id="ARBA00012543"/>
    </source>
</evidence>
<evidence type="ECO:0000256" key="3">
    <source>
        <dbReference type="ARBA" id="ARBA00022475"/>
    </source>
</evidence>
<dbReference type="STRING" id="579405.Dd703_1390"/>
<name>C6CDS5_MUSP7</name>
<dbReference type="InterPro" id="IPR029044">
    <property type="entry name" value="Nucleotide-diphossugar_trans"/>
</dbReference>
<feature type="transmembrane region" description="Helical" evidence="10">
    <location>
        <begin position="400"/>
        <end position="421"/>
    </location>
</feature>
<proteinExistence type="predicted"/>
<accession>C6CDS5</accession>
<dbReference type="PANTHER" id="PTHR22914:SF9">
    <property type="entry name" value="CHITIN SYNTHASE 1"/>
    <property type="match status" value="1"/>
</dbReference>
<dbReference type="EC" id="2.4.1.16" evidence="2"/>
<dbReference type="Proteomes" id="UP000002734">
    <property type="component" value="Chromosome"/>
</dbReference>
<evidence type="ECO:0000256" key="9">
    <source>
        <dbReference type="ARBA" id="ARBA00023316"/>
    </source>
</evidence>
<evidence type="ECO:0000256" key="10">
    <source>
        <dbReference type="SAM" id="Phobius"/>
    </source>
</evidence>
<gene>
    <name evidence="11" type="ordered locus">Dd703_1390</name>
</gene>
<comment type="subcellular location">
    <subcellularLocation>
        <location evidence="1">Cell membrane</location>
        <topology evidence="1">Multi-pass membrane protein</topology>
    </subcellularLocation>
</comment>
<evidence type="ECO:0000313" key="11">
    <source>
        <dbReference type="EMBL" id="ACS85192.1"/>
    </source>
</evidence>
<dbReference type="EMBL" id="CP001654">
    <property type="protein sequence ID" value="ACS85192.1"/>
    <property type="molecule type" value="Genomic_DNA"/>
</dbReference>
<evidence type="ECO:0000256" key="5">
    <source>
        <dbReference type="ARBA" id="ARBA00022679"/>
    </source>
</evidence>
<evidence type="ECO:0000256" key="8">
    <source>
        <dbReference type="ARBA" id="ARBA00023136"/>
    </source>
</evidence>
<feature type="transmembrane region" description="Helical" evidence="10">
    <location>
        <begin position="427"/>
        <end position="445"/>
    </location>
</feature>
<dbReference type="KEGG" id="dda:Dd703_1390"/>
<dbReference type="InterPro" id="IPR004835">
    <property type="entry name" value="Chitin_synth"/>
</dbReference>
<dbReference type="GO" id="GO:0004100">
    <property type="term" value="F:chitin synthase activity"/>
    <property type="evidence" value="ECO:0007669"/>
    <property type="project" value="UniProtKB-EC"/>
</dbReference>
<keyword evidence="6 10" id="KW-0812">Transmembrane</keyword>
<keyword evidence="5" id="KW-0808">Transferase</keyword>
<dbReference type="SUPFAM" id="SSF53448">
    <property type="entry name" value="Nucleotide-diphospho-sugar transferases"/>
    <property type="match status" value="1"/>
</dbReference>
<dbReference type="AlphaFoldDB" id="C6CDS5"/>
<evidence type="ECO:0000256" key="4">
    <source>
        <dbReference type="ARBA" id="ARBA00022676"/>
    </source>
</evidence>
<dbReference type="GO" id="GO:0030428">
    <property type="term" value="C:cell septum"/>
    <property type="evidence" value="ECO:0007669"/>
    <property type="project" value="TreeGrafter"/>
</dbReference>
<keyword evidence="4" id="KW-0328">Glycosyltransferase</keyword>
<feature type="transmembrane region" description="Helical" evidence="10">
    <location>
        <begin position="372"/>
        <end position="393"/>
    </location>
</feature>
<feature type="transmembrane region" description="Helical" evidence="10">
    <location>
        <begin position="325"/>
        <end position="352"/>
    </location>
</feature>
<keyword evidence="7 10" id="KW-1133">Transmembrane helix</keyword>
<dbReference type="eggNOG" id="COG1215">
    <property type="taxonomic scope" value="Bacteria"/>
</dbReference>
<keyword evidence="8 10" id="KW-0472">Membrane</keyword>
<feature type="transmembrane region" description="Helical" evidence="10">
    <location>
        <begin position="457"/>
        <end position="480"/>
    </location>
</feature>
<evidence type="ECO:0000313" key="12">
    <source>
        <dbReference type="Proteomes" id="UP000002734"/>
    </source>
</evidence>
<reference evidence="11" key="1">
    <citation type="submission" date="2009-06" db="EMBL/GenBank/DDBJ databases">
        <title>Complete sequence of Dickeya dadantii Ech703.</title>
        <authorList>
            <consortium name="US DOE Joint Genome Institute"/>
            <person name="Lucas S."/>
            <person name="Copeland A."/>
            <person name="Lapidus A."/>
            <person name="Glavina del Rio T."/>
            <person name="Dalin E."/>
            <person name="Tice H."/>
            <person name="Bruce D."/>
            <person name="Goodwin L."/>
            <person name="Pitluck S."/>
            <person name="Chertkov O."/>
            <person name="Brettin T."/>
            <person name="Detter J.C."/>
            <person name="Han C."/>
            <person name="Larimer F."/>
            <person name="Land M."/>
            <person name="Hauser L."/>
            <person name="Kyrpides N."/>
            <person name="Mikhailova N."/>
            <person name="Balakrishnan V."/>
            <person name="Glasner J."/>
            <person name="Perna N.T."/>
        </authorList>
    </citation>
    <scope>NUCLEOTIDE SEQUENCE [LARGE SCALE GENOMIC DNA]</scope>
    <source>
        <strain evidence="11">Ech703</strain>
    </source>
</reference>
<sequence length="573" mass="65312">MICNTLLAAINNANHLKSTQYINYNIKICIIFDGIANIAPDTLRLLALLGYNLDVIREDDAYPMLMLDEKALSLSDIHHAYKTDIDKVPFPDAEHKVSCILALKSKNRGKLDSHAWMFLSLCNRINPTYILQVDAGTIPDSSCLMNLLHDMEYQENYAAVAAYLLPKPEPFSALHKSWQYSNFVWDKISFWPVGYFLGYLEVIPGACSLIRWEAISKNDCDPTSPLFGYFRGLSPDGLLQKNLYLAEDRVLGFEIIKNNAQEYKLGFNPNAGVEIDSCKTLSELILQRRRWINSTISARFHAISQLPQILRDKNKGGGNKLKISIALYLSLINTIRIFFMPAMFSVLNFTVFQHLFPSTYIEGVAGMSLAHIAYWGLFSIWGLQLIFSSYTPLTNRYGKIIHYLFLSLIFLIVTPCLGVVFFNMSSFWIYTIAAFLLIFSLATMIPTPSSTAHFFHWTFLHLILDPAISFFLTTYALVNYNDTSWGTKGLSNNDSKTNSILKLAFLLLWFITNVVISYISIGMDYSQRYSFFTLISLYSIGRLSLCSILLLFIYSRKKDRNYSLNKKLVNQSN</sequence>
<evidence type="ECO:0000256" key="1">
    <source>
        <dbReference type="ARBA" id="ARBA00004651"/>
    </source>
</evidence>
<dbReference type="CAZy" id="GT2">
    <property type="family name" value="Glycosyltransferase Family 2"/>
</dbReference>
<dbReference type="GO" id="GO:0006031">
    <property type="term" value="P:chitin biosynthetic process"/>
    <property type="evidence" value="ECO:0007669"/>
    <property type="project" value="TreeGrafter"/>
</dbReference>
<evidence type="ECO:0000256" key="6">
    <source>
        <dbReference type="ARBA" id="ARBA00022692"/>
    </source>
</evidence>
<keyword evidence="3" id="KW-1003">Cell membrane</keyword>